<name>A0AA41UHL3_9MICO</name>
<evidence type="ECO:0000313" key="4">
    <source>
        <dbReference type="Proteomes" id="UP001165341"/>
    </source>
</evidence>
<accession>A0AA41UHL3</accession>
<organism evidence="3 4">
    <name type="scientific">Cryobacterium zhongshanensis</name>
    <dbReference type="NCBI Taxonomy" id="2928153"/>
    <lineage>
        <taxon>Bacteria</taxon>
        <taxon>Bacillati</taxon>
        <taxon>Actinomycetota</taxon>
        <taxon>Actinomycetes</taxon>
        <taxon>Micrococcales</taxon>
        <taxon>Microbacteriaceae</taxon>
        <taxon>Cryobacterium</taxon>
    </lineage>
</organism>
<evidence type="ECO:0000256" key="1">
    <source>
        <dbReference type="SAM" id="Phobius"/>
    </source>
</evidence>
<evidence type="ECO:0000313" key="3">
    <source>
        <dbReference type="EMBL" id="MCI4660020.1"/>
    </source>
</evidence>
<dbReference type="Proteomes" id="UP001165341">
    <property type="component" value="Unassembled WGS sequence"/>
</dbReference>
<feature type="domain" description="SHOCT" evidence="2">
    <location>
        <begin position="54"/>
        <end position="77"/>
    </location>
</feature>
<dbReference type="EMBL" id="JALGAR010000009">
    <property type="protein sequence ID" value="MCI4660020.1"/>
    <property type="molecule type" value="Genomic_DNA"/>
</dbReference>
<gene>
    <name evidence="3" type="ORF">MQH31_19600</name>
</gene>
<comment type="caution">
    <text evidence="3">The sequence shown here is derived from an EMBL/GenBank/DDBJ whole genome shotgun (WGS) entry which is preliminary data.</text>
</comment>
<proteinExistence type="predicted"/>
<feature type="transmembrane region" description="Helical" evidence="1">
    <location>
        <begin position="12"/>
        <end position="33"/>
    </location>
</feature>
<evidence type="ECO:0000259" key="2">
    <source>
        <dbReference type="Pfam" id="PF09851"/>
    </source>
</evidence>
<sequence length="80" mass="9156">MMGYGGMGWTGPWMIFAWIFAIGGIVALAFVFYRLFHGDRPQQDNSAAPGSARTILDERFARGEIDENEYRQRREILNGR</sequence>
<keyword evidence="1" id="KW-0812">Transmembrane</keyword>
<dbReference type="Pfam" id="PF09851">
    <property type="entry name" value="SHOCT"/>
    <property type="match status" value="1"/>
</dbReference>
<dbReference type="InterPro" id="IPR018649">
    <property type="entry name" value="SHOCT"/>
</dbReference>
<keyword evidence="1" id="KW-1133">Transmembrane helix</keyword>
<reference evidence="3" key="1">
    <citation type="submission" date="2022-03" db="EMBL/GenBank/DDBJ databases">
        <title>Cryobacterium sp. nov. strain ZS14-85, isolated from Antarctic soil.</title>
        <authorList>
            <person name="Li J."/>
            <person name="Niu G."/>
        </authorList>
    </citation>
    <scope>NUCLEOTIDE SEQUENCE</scope>
    <source>
        <strain evidence="3">ZS14-85</strain>
    </source>
</reference>
<dbReference type="AlphaFoldDB" id="A0AA41UHL3"/>
<keyword evidence="1" id="KW-0472">Membrane</keyword>
<protein>
    <submittedName>
        <fullName evidence="3">SHOCT domain-containing protein</fullName>
    </submittedName>
</protein>
<keyword evidence="4" id="KW-1185">Reference proteome</keyword>